<name>A0A9E7ST89_9CAUD</name>
<evidence type="ECO:0000313" key="1">
    <source>
        <dbReference type="EMBL" id="UTC29721.1"/>
    </source>
</evidence>
<evidence type="ECO:0000313" key="2">
    <source>
        <dbReference type="Proteomes" id="UP001057427"/>
    </source>
</evidence>
<reference evidence="1" key="1">
    <citation type="submission" date="2022-05" db="EMBL/GenBank/DDBJ databases">
        <authorList>
            <person name="Friedrich I."/>
            <person name="Poehlein A."/>
            <person name="Schneider D."/>
            <person name="Hertel R."/>
            <person name="Daniel R."/>
        </authorList>
    </citation>
    <scope>NUCLEOTIDE SEQUENCE</scope>
</reference>
<keyword evidence="2" id="KW-1185">Reference proteome</keyword>
<accession>A0A9E7ST89</accession>
<dbReference type="Proteomes" id="UP001057427">
    <property type="component" value="Segment"/>
</dbReference>
<gene>
    <name evidence="1" type="ORF">BAJUN_00910</name>
</gene>
<sequence length="85" mass="9611">MRRNGFNELYLQPDDDLIISLDQQGKDTDLFARLLEDVPEGDGPTPGWGCELVSNETDETVAYVEGFDSEEDLRVYLVEAEIEIT</sequence>
<dbReference type="EMBL" id="ON529858">
    <property type="protein sequence ID" value="UTC29721.1"/>
    <property type="molecule type" value="Genomic_DNA"/>
</dbReference>
<proteinExistence type="predicted"/>
<protein>
    <submittedName>
        <fullName evidence="1">Uncharacterized protein</fullName>
    </submittedName>
</protein>
<organism evidence="1 2">
    <name type="scientific">Brevundimonas phage vB_BgoS-Bajun</name>
    <dbReference type="NCBI Taxonomy" id="2948594"/>
    <lineage>
        <taxon>Viruses</taxon>
        <taxon>Duplodnaviria</taxon>
        <taxon>Heunggongvirae</taxon>
        <taxon>Uroviricota</taxon>
        <taxon>Caudoviricetes</taxon>
        <taxon>Dolichocephalovirinae</taxon>
    </lineage>
</organism>